<dbReference type="Pfam" id="PF16124">
    <property type="entry name" value="RecQ_Zn_bind"/>
    <property type="match status" value="1"/>
</dbReference>
<gene>
    <name evidence="2" type="primary">wrn_1</name>
    <name evidence="2" type="ORF">GWK47_010595</name>
</gene>
<sequence length="260" mass="29177">MEPFAFFFRYFISNYKSEKFKDHQYAMLKEMSKFLSQTTCRRAAIISHFTSKLDKAPPRKGCCDNCTQSLLGDTKRAWMGGALNKEHKYDFTTEAKKIFETVKSCLNCGASSLVLILRGSKSQRVKQHWMRFPTYGAGKDRNEAFWKELIRMLVNSEWLTETLVSCGQGWGRGRGRGGKSDFMSYSALGLSDEGCDALKNSSWAAGPPRSSKRVLAPLGAGGIMVAQATHCLPLGRGREAFDVPGCCRQCLSTTCKRNWR</sequence>
<protein>
    <submittedName>
        <fullName evidence="2">Werner syndrome ATP-dependent helicase</fullName>
    </submittedName>
</protein>
<dbReference type="AlphaFoldDB" id="A0A8J4Y1H2"/>
<dbReference type="InterPro" id="IPR036390">
    <property type="entry name" value="WH_DNA-bd_sf"/>
</dbReference>
<organism evidence="2 3">
    <name type="scientific">Chionoecetes opilio</name>
    <name type="common">Atlantic snow crab</name>
    <name type="synonym">Cancer opilio</name>
    <dbReference type="NCBI Taxonomy" id="41210"/>
    <lineage>
        <taxon>Eukaryota</taxon>
        <taxon>Metazoa</taxon>
        <taxon>Ecdysozoa</taxon>
        <taxon>Arthropoda</taxon>
        <taxon>Crustacea</taxon>
        <taxon>Multicrustacea</taxon>
        <taxon>Malacostraca</taxon>
        <taxon>Eumalacostraca</taxon>
        <taxon>Eucarida</taxon>
        <taxon>Decapoda</taxon>
        <taxon>Pleocyemata</taxon>
        <taxon>Brachyura</taxon>
        <taxon>Eubrachyura</taxon>
        <taxon>Majoidea</taxon>
        <taxon>Majidae</taxon>
        <taxon>Chionoecetes</taxon>
    </lineage>
</organism>
<keyword evidence="3" id="KW-1185">Reference proteome</keyword>
<evidence type="ECO:0000259" key="1">
    <source>
        <dbReference type="SMART" id="SM00956"/>
    </source>
</evidence>
<dbReference type="Gene3D" id="1.10.10.10">
    <property type="entry name" value="Winged helix-like DNA-binding domain superfamily/Winged helix DNA-binding domain"/>
    <property type="match status" value="1"/>
</dbReference>
<name>A0A8J4Y1H2_CHIOP</name>
<evidence type="ECO:0000313" key="3">
    <source>
        <dbReference type="Proteomes" id="UP000770661"/>
    </source>
</evidence>
<proteinExistence type="predicted"/>
<accession>A0A8J4Y1H2</accession>
<dbReference type="EMBL" id="JACEEZ010019160">
    <property type="protein sequence ID" value="KAG0716016.1"/>
    <property type="molecule type" value="Genomic_DNA"/>
</dbReference>
<dbReference type="GO" id="GO:0043138">
    <property type="term" value="F:3'-5' DNA helicase activity"/>
    <property type="evidence" value="ECO:0007669"/>
    <property type="project" value="InterPro"/>
</dbReference>
<dbReference type="SMART" id="SM00956">
    <property type="entry name" value="RQC"/>
    <property type="match status" value="1"/>
</dbReference>
<comment type="caution">
    <text evidence="2">The sequence shown here is derived from an EMBL/GenBank/DDBJ whole genome shotgun (WGS) entry which is preliminary data.</text>
</comment>
<dbReference type="InterPro" id="IPR018982">
    <property type="entry name" value="RQC_domain"/>
</dbReference>
<dbReference type="InterPro" id="IPR036388">
    <property type="entry name" value="WH-like_DNA-bd_sf"/>
</dbReference>
<dbReference type="GO" id="GO:0006281">
    <property type="term" value="P:DNA repair"/>
    <property type="evidence" value="ECO:0007669"/>
    <property type="project" value="InterPro"/>
</dbReference>
<dbReference type="GO" id="GO:0006260">
    <property type="term" value="P:DNA replication"/>
    <property type="evidence" value="ECO:0007669"/>
    <property type="project" value="InterPro"/>
</dbReference>
<keyword evidence="2" id="KW-0547">Nucleotide-binding</keyword>
<dbReference type="InterPro" id="IPR032284">
    <property type="entry name" value="RecQ_Zn-bd"/>
</dbReference>
<keyword evidence="2" id="KW-0347">Helicase</keyword>
<evidence type="ECO:0000313" key="2">
    <source>
        <dbReference type="EMBL" id="KAG0716016.1"/>
    </source>
</evidence>
<dbReference type="Pfam" id="PF09382">
    <property type="entry name" value="RQC"/>
    <property type="match status" value="1"/>
</dbReference>
<reference evidence="2" key="1">
    <citation type="submission" date="2020-07" db="EMBL/GenBank/DDBJ databases">
        <title>The High-quality genome of the commercially important snow crab, Chionoecetes opilio.</title>
        <authorList>
            <person name="Jeong J.-H."/>
            <person name="Ryu S."/>
        </authorList>
    </citation>
    <scope>NUCLEOTIDE SEQUENCE</scope>
    <source>
        <strain evidence="2">MADBK_172401_WGS</strain>
        <tissue evidence="2">Digestive gland</tissue>
    </source>
</reference>
<feature type="domain" description="RQC" evidence="1">
    <location>
        <begin position="90"/>
        <end position="183"/>
    </location>
</feature>
<keyword evidence="2" id="KW-0067">ATP-binding</keyword>
<keyword evidence="2" id="KW-0378">Hydrolase</keyword>
<dbReference type="SUPFAM" id="SSF46785">
    <property type="entry name" value="Winged helix' DNA-binding domain"/>
    <property type="match status" value="1"/>
</dbReference>
<dbReference type="Proteomes" id="UP000770661">
    <property type="component" value="Unassembled WGS sequence"/>
</dbReference>